<dbReference type="PANTHER" id="PTHR33993:SF10">
    <property type="entry name" value="CONSERVED PROTEIN"/>
    <property type="match status" value="1"/>
</dbReference>
<dbReference type="InterPro" id="IPR029068">
    <property type="entry name" value="Glyas_Bleomycin-R_OHBP_Dase"/>
</dbReference>
<dbReference type="Proteomes" id="UP000243342">
    <property type="component" value="Unassembled WGS sequence"/>
</dbReference>
<dbReference type="AlphaFoldDB" id="A0A1J7C3S4"/>
<dbReference type="STRING" id="1428644.BIV57_17500"/>
<dbReference type="RefSeq" id="WP_071657837.1">
    <property type="nucleotide sequence ID" value="NZ_MLCF01000108.1"/>
</dbReference>
<feature type="domain" description="VOC" evidence="1">
    <location>
        <begin position="139"/>
        <end position="269"/>
    </location>
</feature>
<dbReference type="InterPro" id="IPR004360">
    <property type="entry name" value="Glyas_Fos-R_dOase_dom"/>
</dbReference>
<evidence type="ECO:0000313" key="3">
    <source>
        <dbReference type="Proteomes" id="UP000243342"/>
    </source>
</evidence>
<sequence length="272" mass="28599">MVQVENRRRPGTPAWVGLMSHDPAAAQDFYGRLLGWDFEPGPAELSGSVSATLRGLPVAGLGRIPADALPSMWTAYLAVDSADGTADDIRSNGGTVAVGPLQLGRMGRRAVAADPLGAAFGIWEAEEFLGSEAAGEPGTLAWCELLTGDAEVAGAFYRAVFGLEPERVQGERESDRADGGRERADGGREDLVALRAGDRPVAWIRGVGDAAKAVGPRWLTVFRVADADRAADLASEAGGQVRLPPYDTRYGRMAGLEDPDGALFEVVGPLPM</sequence>
<dbReference type="InterPro" id="IPR052164">
    <property type="entry name" value="Anthracycline_SecMetBiosynth"/>
</dbReference>
<comment type="caution">
    <text evidence="2">The sequence shown here is derived from an EMBL/GenBank/DDBJ whole genome shotgun (WGS) entry which is preliminary data.</text>
</comment>
<organism evidence="2 3">
    <name type="scientific">Mangrovactinospora gilvigrisea</name>
    <dbReference type="NCBI Taxonomy" id="1428644"/>
    <lineage>
        <taxon>Bacteria</taxon>
        <taxon>Bacillati</taxon>
        <taxon>Actinomycetota</taxon>
        <taxon>Actinomycetes</taxon>
        <taxon>Kitasatosporales</taxon>
        <taxon>Streptomycetaceae</taxon>
        <taxon>Mangrovactinospora</taxon>
    </lineage>
</organism>
<evidence type="ECO:0000313" key="2">
    <source>
        <dbReference type="EMBL" id="OIV36200.1"/>
    </source>
</evidence>
<proteinExistence type="predicted"/>
<protein>
    <recommendedName>
        <fullName evidence="1">VOC domain-containing protein</fullName>
    </recommendedName>
</protein>
<dbReference type="InterPro" id="IPR037523">
    <property type="entry name" value="VOC_core"/>
</dbReference>
<dbReference type="Pfam" id="PF00903">
    <property type="entry name" value="Glyoxalase"/>
    <property type="match status" value="1"/>
</dbReference>
<dbReference type="EMBL" id="MLCF01000108">
    <property type="protein sequence ID" value="OIV36200.1"/>
    <property type="molecule type" value="Genomic_DNA"/>
</dbReference>
<keyword evidence="3" id="KW-1185">Reference proteome</keyword>
<dbReference type="PROSITE" id="PS51819">
    <property type="entry name" value="VOC"/>
    <property type="match status" value="2"/>
</dbReference>
<dbReference type="SUPFAM" id="SSF54593">
    <property type="entry name" value="Glyoxalase/Bleomycin resistance protein/Dihydroxybiphenyl dioxygenase"/>
    <property type="match status" value="2"/>
</dbReference>
<name>A0A1J7C3S4_9ACTN</name>
<feature type="domain" description="VOC" evidence="1">
    <location>
        <begin position="12"/>
        <end position="125"/>
    </location>
</feature>
<gene>
    <name evidence="2" type="ORF">BIV57_17500</name>
</gene>
<reference evidence="2 3" key="1">
    <citation type="submission" date="2016-10" db="EMBL/GenBank/DDBJ databases">
        <title>Genome sequence of Streptomyces gilvigriseus MUSC 26.</title>
        <authorList>
            <person name="Lee L.-H."/>
            <person name="Ser H.-L."/>
        </authorList>
    </citation>
    <scope>NUCLEOTIDE SEQUENCE [LARGE SCALE GENOMIC DNA]</scope>
    <source>
        <strain evidence="2 3">MUSC 26</strain>
    </source>
</reference>
<accession>A0A1J7C3S4</accession>
<dbReference type="Gene3D" id="3.10.180.10">
    <property type="entry name" value="2,3-Dihydroxybiphenyl 1,2-Dioxygenase, domain 1"/>
    <property type="match status" value="2"/>
</dbReference>
<evidence type="ECO:0000259" key="1">
    <source>
        <dbReference type="PROSITE" id="PS51819"/>
    </source>
</evidence>
<dbReference type="PANTHER" id="PTHR33993">
    <property type="entry name" value="GLYOXALASE-RELATED"/>
    <property type="match status" value="1"/>
</dbReference>
<dbReference type="CDD" id="cd07247">
    <property type="entry name" value="SgaA_N_like"/>
    <property type="match status" value="1"/>
</dbReference>